<organism evidence="4 5">
    <name type="scientific">Microdochium bolleyi</name>
    <dbReference type="NCBI Taxonomy" id="196109"/>
    <lineage>
        <taxon>Eukaryota</taxon>
        <taxon>Fungi</taxon>
        <taxon>Dikarya</taxon>
        <taxon>Ascomycota</taxon>
        <taxon>Pezizomycotina</taxon>
        <taxon>Sordariomycetes</taxon>
        <taxon>Xylariomycetidae</taxon>
        <taxon>Xylariales</taxon>
        <taxon>Microdochiaceae</taxon>
        <taxon>Microdochium</taxon>
    </lineage>
</organism>
<dbReference type="InterPro" id="IPR015422">
    <property type="entry name" value="PyrdxlP-dep_Trfase_small"/>
</dbReference>
<dbReference type="InParanoid" id="A0A136IX79"/>
<protein>
    <submittedName>
        <fullName evidence="4">Pyridoxal phosphate-dependent transferase</fullName>
    </submittedName>
</protein>
<keyword evidence="5" id="KW-1185">Reference proteome</keyword>
<keyword evidence="2" id="KW-0663">Pyridoxal phosphate</keyword>
<dbReference type="InterPro" id="IPR015424">
    <property type="entry name" value="PyrdxlP-dep_Trfase"/>
</dbReference>
<dbReference type="PROSITE" id="PS00105">
    <property type="entry name" value="AA_TRANSFER_CLASS_1"/>
    <property type="match status" value="1"/>
</dbReference>
<name>A0A136IX79_9PEZI</name>
<sequence>MAAVKPSSKVPAFAVEQWMDEYETTPNVLNLAETCAASIAVDDLVLLNSKKQLASPPIDYGRPLTYGDIRGSPALRDNIASIYNSFSSPSSSSSPDPEAALKQEDIIVTSGAISANYLVFYSLVEAGDHVICVYPTYQQLYSVPASLGADVSLWKLDARNNFVPDVAELEALIKPNTKMIVINNPNNPTGAATPEATLLRIIEVAKKHNIILFSDEVYAPLYHSLGPSSSSSSPTDSIPRSVVTLASSSSTDTRYENVISTGSMSKAWAMAGIRVGWVATRSAVICAAIAKARDYTTISVSQIDDQLARYALSAEVRPQLAARNLQLARTNLQKLAAFVENPEVGAKVCEWVRPSAGTTAFIRFFEKSDGGTSAKQPVDDVALCKDLLDKTRVMFVPGSRCFGEGEDFRGYVRVGYVCHTDVLEQGLAALEEYVKQHLL</sequence>
<evidence type="ECO:0000256" key="1">
    <source>
        <dbReference type="ARBA" id="ARBA00007441"/>
    </source>
</evidence>
<dbReference type="GO" id="GO:0030170">
    <property type="term" value="F:pyridoxal phosphate binding"/>
    <property type="evidence" value="ECO:0007669"/>
    <property type="project" value="InterPro"/>
</dbReference>
<comment type="similarity">
    <text evidence="1">Belongs to the class-I pyridoxal-phosphate-dependent aminotransferase family.</text>
</comment>
<proteinExistence type="inferred from homology"/>
<keyword evidence="4" id="KW-0808">Transferase</keyword>
<dbReference type="CDD" id="cd00609">
    <property type="entry name" value="AAT_like"/>
    <property type="match status" value="1"/>
</dbReference>
<evidence type="ECO:0000313" key="4">
    <source>
        <dbReference type="EMBL" id="KXJ89552.1"/>
    </source>
</evidence>
<dbReference type="InterPro" id="IPR015421">
    <property type="entry name" value="PyrdxlP-dep_Trfase_major"/>
</dbReference>
<gene>
    <name evidence="4" type="ORF">Micbo1qcDRAFT_235324</name>
</gene>
<dbReference type="Gene3D" id="3.40.640.10">
    <property type="entry name" value="Type I PLP-dependent aspartate aminotransferase-like (Major domain)"/>
    <property type="match status" value="1"/>
</dbReference>
<dbReference type="Pfam" id="PF00155">
    <property type="entry name" value="Aminotran_1_2"/>
    <property type="match status" value="1"/>
</dbReference>
<dbReference type="PANTHER" id="PTHR43510">
    <property type="entry name" value="AMINOTRANSFERASE FUNCTION, HYPOTHETICAL (EUROFUNG)"/>
    <property type="match status" value="1"/>
</dbReference>
<evidence type="ECO:0000256" key="2">
    <source>
        <dbReference type="ARBA" id="ARBA00022898"/>
    </source>
</evidence>
<dbReference type="InterPro" id="IPR004838">
    <property type="entry name" value="NHTrfase_class1_PyrdxlP-BS"/>
</dbReference>
<evidence type="ECO:0000313" key="5">
    <source>
        <dbReference type="Proteomes" id="UP000070501"/>
    </source>
</evidence>
<dbReference type="OrthoDB" id="7042322at2759"/>
<dbReference type="STRING" id="196109.A0A136IX79"/>
<dbReference type="EMBL" id="KQ964255">
    <property type="protein sequence ID" value="KXJ89552.1"/>
    <property type="molecule type" value="Genomic_DNA"/>
</dbReference>
<dbReference type="SUPFAM" id="SSF53383">
    <property type="entry name" value="PLP-dependent transferases"/>
    <property type="match status" value="1"/>
</dbReference>
<reference evidence="5" key="1">
    <citation type="submission" date="2016-02" db="EMBL/GenBank/DDBJ databases">
        <title>Draft genome sequence of Microdochium bolleyi, a fungal endophyte of beachgrass.</title>
        <authorList>
            <consortium name="DOE Joint Genome Institute"/>
            <person name="David A.S."/>
            <person name="May G."/>
            <person name="Haridas S."/>
            <person name="Lim J."/>
            <person name="Wang M."/>
            <person name="Labutti K."/>
            <person name="Lipzen A."/>
            <person name="Barry K."/>
            <person name="Grigoriev I.V."/>
        </authorList>
    </citation>
    <scope>NUCLEOTIDE SEQUENCE [LARGE SCALE GENOMIC DNA]</scope>
    <source>
        <strain evidence="5">J235TASD1</strain>
    </source>
</reference>
<feature type="domain" description="Aminotransferase class I/classII large" evidence="3">
    <location>
        <begin position="65"/>
        <end position="425"/>
    </location>
</feature>
<dbReference type="PANTHER" id="PTHR43510:SF1">
    <property type="entry name" value="AMINOTRANSFERASE FUNCTION, HYPOTHETICAL (EUROFUNG)"/>
    <property type="match status" value="1"/>
</dbReference>
<dbReference type="AlphaFoldDB" id="A0A136IX79"/>
<evidence type="ECO:0000259" key="3">
    <source>
        <dbReference type="Pfam" id="PF00155"/>
    </source>
</evidence>
<dbReference type="Proteomes" id="UP000070501">
    <property type="component" value="Unassembled WGS sequence"/>
</dbReference>
<dbReference type="InterPro" id="IPR004839">
    <property type="entry name" value="Aminotransferase_I/II_large"/>
</dbReference>
<accession>A0A136IX79</accession>
<dbReference type="GO" id="GO:0016740">
    <property type="term" value="F:transferase activity"/>
    <property type="evidence" value="ECO:0007669"/>
    <property type="project" value="UniProtKB-KW"/>
</dbReference>
<dbReference type="Gene3D" id="3.90.1150.10">
    <property type="entry name" value="Aspartate Aminotransferase, domain 1"/>
    <property type="match status" value="1"/>
</dbReference>